<protein>
    <submittedName>
        <fullName evidence="1">Uncharacterized protein</fullName>
    </submittedName>
</protein>
<gene>
    <name evidence="1" type="ORF">PO878_18470</name>
</gene>
<dbReference type="RefSeq" id="WP_272736009.1">
    <property type="nucleotide sequence ID" value="NZ_CP116942.1"/>
</dbReference>
<evidence type="ECO:0000313" key="1">
    <source>
        <dbReference type="EMBL" id="WCO66486.1"/>
    </source>
</evidence>
<evidence type="ECO:0000313" key="2">
    <source>
        <dbReference type="Proteomes" id="UP001216390"/>
    </source>
</evidence>
<dbReference type="AlphaFoldDB" id="A0AAF0BRD8"/>
<name>A0AAF0BRD8_9ACTN</name>
<accession>A0AAF0BRD8</accession>
<sequence length="197" mass="21439">MTAAPPAPPRRRLPRRMALLAVVAAAVMVIGACVPSDFVKHTDGNFTWFAPRSWIGSPSQGGLTATNNIGTQVVSLSFAPITCGRGSTQLQSATDYFNGARARIRDSFGFSGWRTLSATTPRQIARDHWRQDMTFSGNGGGTPYRGEANLDIKFTGFGFGCAYIHRIRALPASQLNSQMPRLRATQDSINYFNQPVV</sequence>
<proteinExistence type="predicted"/>
<dbReference type="KEGG" id="ima:PO878_18470"/>
<organism evidence="1 2">
    <name type="scientific">Iamia majanohamensis</name>
    <dbReference type="NCBI Taxonomy" id="467976"/>
    <lineage>
        <taxon>Bacteria</taxon>
        <taxon>Bacillati</taxon>
        <taxon>Actinomycetota</taxon>
        <taxon>Acidimicrobiia</taxon>
        <taxon>Acidimicrobiales</taxon>
        <taxon>Iamiaceae</taxon>
        <taxon>Iamia</taxon>
    </lineage>
</organism>
<dbReference type="Proteomes" id="UP001216390">
    <property type="component" value="Chromosome"/>
</dbReference>
<dbReference type="EMBL" id="CP116942">
    <property type="protein sequence ID" value="WCO66486.1"/>
    <property type="molecule type" value="Genomic_DNA"/>
</dbReference>
<reference evidence="1" key="1">
    <citation type="submission" date="2023-01" db="EMBL/GenBank/DDBJ databases">
        <title>The diversity of Class Acidimicrobiia in South China Sea sediment environments and the proposal of Iamia marina sp. nov., a novel species of the genus Iamia.</title>
        <authorList>
            <person name="He Y."/>
            <person name="Tian X."/>
        </authorList>
    </citation>
    <scope>NUCLEOTIDE SEQUENCE</scope>
    <source>
        <strain evidence="1">DSM 19957</strain>
    </source>
</reference>
<keyword evidence="2" id="KW-1185">Reference proteome</keyword>